<organism evidence="8 9">
    <name type="scientific">Coniella lustricola</name>
    <dbReference type="NCBI Taxonomy" id="2025994"/>
    <lineage>
        <taxon>Eukaryota</taxon>
        <taxon>Fungi</taxon>
        <taxon>Dikarya</taxon>
        <taxon>Ascomycota</taxon>
        <taxon>Pezizomycotina</taxon>
        <taxon>Sordariomycetes</taxon>
        <taxon>Sordariomycetidae</taxon>
        <taxon>Diaporthales</taxon>
        <taxon>Schizoparmaceae</taxon>
        <taxon>Coniella</taxon>
    </lineage>
</organism>
<dbReference type="GO" id="GO:0016020">
    <property type="term" value="C:membrane"/>
    <property type="evidence" value="ECO:0007669"/>
    <property type="project" value="UniProtKB-SubCell"/>
</dbReference>
<dbReference type="Proteomes" id="UP000241462">
    <property type="component" value="Unassembled WGS sequence"/>
</dbReference>
<comment type="similarity">
    <text evidence="5">Belongs to the SAT4 family.</text>
</comment>
<feature type="non-terminal residue" evidence="8">
    <location>
        <position position="1"/>
    </location>
</feature>
<evidence type="ECO:0000259" key="7">
    <source>
        <dbReference type="Pfam" id="PF20684"/>
    </source>
</evidence>
<feature type="domain" description="Rhodopsin" evidence="7">
    <location>
        <begin position="6"/>
        <end position="209"/>
    </location>
</feature>
<evidence type="ECO:0000256" key="2">
    <source>
        <dbReference type="ARBA" id="ARBA00022692"/>
    </source>
</evidence>
<name>A0A2T2ZWP9_9PEZI</name>
<evidence type="ECO:0000256" key="5">
    <source>
        <dbReference type="ARBA" id="ARBA00038359"/>
    </source>
</evidence>
<feature type="transmembrane region" description="Helical" evidence="6">
    <location>
        <begin position="149"/>
        <end position="173"/>
    </location>
</feature>
<dbReference type="InterPro" id="IPR049326">
    <property type="entry name" value="Rhodopsin_dom_fungi"/>
</dbReference>
<dbReference type="InParanoid" id="A0A2T2ZWP9"/>
<evidence type="ECO:0000256" key="4">
    <source>
        <dbReference type="ARBA" id="ARBA00023136"/>
    </source>
</evidence>
<dbReference type="OrthoDB" id="2496787at2759"/>
<sequence length="278" mass="30552">FAALIITSGAHGAGLHMWNVSIADAVTIANLTNISEILCGPIMFAAKFAVLKQTERIFCTATHNSVYYWWIQAMIWANAVPSLSFSVVFLCACIPRSKLWDTALPGNCMTSTNNAIIATSSVNIASDWSALILPLIVTRRLQIDLRRKLGVMAIFTVGSLACVASIVRLIYSVQLTKSTDVLDTLSIWAFIELTTVILSSCFPVLPKFIHIVSHGRTGTSSIAKQSYAVPYPSYLNKNHPKPLSAVEFSRNPNSQTYYMELYEHSSGACMINGDSVWY</sequence>
<keyword evidence="4 6" id="KW-0472">Membrane</keyword>
<dbReference type="PANTHER" id="PTHR33048:SF160">
    <property type="entry name" value="SAT4 FAMILY MEMBRANE PROTEIN"/>
    <property type="match status" value="1"/>
</dbReference>
<reference evidence="8 9" key="1">
    <citation type="journal article" date="2018" name="Mycol. Prog.">
        <title>Coniella lustricola, a new species from submerged detritus.</title>
        <authorList>
            <person name="Raudabaugh D.B."/>
            <person name="Iturriaga T."/>
            <person name="Carver A."/>
            <person name="Mondo S."/>
            <person name="Pangilinan J."/>
            <person name="Lipzen A."/>
            <person name="He G."/>
            <person name="Amirebrahimi M."/>
            <person name="Grigoriev I.V."/>
            <person name="Miller A.N."/>
        </authorList>
    </citation>
    <scope>NUCLEOTIDE SEQUENCE [LARGE SCALE GENOMIC DNA]</scope>
    <source>
        <strain evidence="8 9">B22-T-1</strain>
    </source>
</reference>
<protein>
    <recommendedName>
        <fullName evidence="7">Rhodopsin domain-containing protein</fullName>
    </recommendedName>
</protein>
<feature type="transmembrane region" description="Helical" evidence="6">
    <location>
        <begin position="185"/>
        <end position="205"/>
    </location>
</feature>
<evidence type="ECO:0000256" key="1">
    <source>
        <dbReference type="ARBA" id="ARBA00004141"/>
    </source>
</evidence>
<proteinExistence type="inferred from homology"/>
<dbReference type="InterPro" id="IPR052337">
    <property type="entry name" value="SAT4-like"/>
</dbReference>
<dbReference type="EMBL" id="KZ678600">
    <property type="protein sequence ID" value="PSR78554.1"/>
    <property type="molecule type" value="Genomic_DNA"/>
</dbReference>
<keyword evidence="2 6" id="KW-0812">Transmembrane</keyword>
<accession>A0A2T2ZWP9</accession>
<feature type="transmembrane region" description="Helical" evidence="6">
    <location>
        <begin position="75"/>
        <end position="95"/>
    </location>
</feature>
<evidence type="ECO:0000256" key="3">
    <source>
        <dbReference type="ARBA" id="ARBA00022989"/>
    </source>
</evidence>
<gene>
    <name evidence="8" type="ORF">BD289DRAFT_376485</name>
</gene>
<keyword evidence="3 6" id="KW-1133">Transmembrane helix</keyword>
<dbReference type="AlphaFoldDB" id="A0A2T2ZWP9"/>
<comment type="subcellular location">
    <subcellularLocation>
        <location evidence="1">Membrane</location>
        <topology evidence="1">Multi-pass membrane protein</topology>
    </subcellularLocation>
</comment>
<evidence type="ECO:0000313" key="9">
    <source>
        <dbReference type="Proteomes" id="UP000241462"/>
    </source>
</evidence>
<evidence type="ECO:0000313" key="8">
    <source>
        <dbReference type="EMBL" id="PSR78554.1"/>
    </source>
</evidence>
<evidence type="ECO:0000256" key="6">
    <source>
        <dbReference type="SAM" id="Phobius"/>
    </source>
</evidence>
<dbReference type="PANTHER" id="PTHR33048">
    <property type="entry name" value="PTH11-LIKE INTEGRAL MEMBRANE PROTEIN (AFU_ORTHOLOGUE AFUA_5G11245)"/>
    <property type="match status" value="1"/>
</dbReference>
<keyword evidence="9" id="KW-1185">Reference proteome</keyword>
<dbReference type="Pfam" id="PF20684">
    <property type="entry name" value="Fung_rhodopsin"/>
    <property type="match status" value="1"/>
</dbReference>
<dbReference type="STRING" id="2025994.A0A2T2ZWP9"/>